<comment type="caution">
    <text evidence="2">The sequence shown here is derived from an EMBL/GenBank/DDBJ whole genome shotgun (WGS) entry which is preliminary data.</text>
</comment>
<dbReference type="OrthoDB" id="1305179at2759"/>
<accession>A0A2G2XDY6</accession>
<gene>
    <name evidence="2" type="ORF">CQW23_04192</name>
</gene>
<reference evidence="2 3" key="1">
    <citation type="journal article" date="2017" name="Genome Biol.">
        <title>New reference genome sequences of hot pepper reveal the massive evolution of plant disease-resistance genes by retroduplication.</title>
        <authorList>
            <person name="Kim S."/>
            <person name="Park J."/>
            <person name="Yeom S.I."/>
            <person name="Kim Y.M."/>
            <person name="Seo E."/>
            <person name="Kim K.T."/>
            <person name="Kim M.S."/>
            <person name="Lee J.M."/>
            <person name="Cheong K."/>
            <person name="Shin H.S."/>
            <person name="Kim S.B."/>
            <person name="Han K."/>
            <person name="Lee J."/>
            <person name="Park M."/>
            <person name="Lee H.A."/>
            <person name="Lee H.Y."/>
            <person name="Lee Y."/>
            <person name="Oh S."/>
            <person name="Lee J.H."/>
            <person name="Choi E."/>
            <person name="Choi E."/>
            <person name="Lee S.E."/>
            <person name="Jeon J."/>
            <person name="Kim H."/>
            <person name="Choi G."/>
            <person name="Song H."/>
            <person name="Lee J."/>
            <person name="Lee S.C."/>
            <person name="Kwon J.K."/>
            <person name="Lee H.Y."/>
            <person name="Koo N."/>
            <person name="Hong Y."/>
            <person name="Kim R.W."/>
            <person name="Kang W.H."/>
            <person name="Huh J.H."/>
            <person name="Kang B.C."/>
            <person name="Yang T.J."/>
            <person name="Lee Y.H."/>
            <person name="Bennetzen J.L."/>
            <person name="Choi D."/>
        </authorList>
    </citation>
    <scope>NUCLEOTIDE SEQUENCE [LARGE SCALE GENOMIC DNA]</scope>
    <source>
        <strain evidence="3">cv. PBC81</strain>
    </source>
</reference>
<feature type="compositionally biased region" description="Acidic residues" evidence="1">
    <location>
        <begin position="336"/>
        <end position="346"/>
    </location>
</feature>
<evidence type="ECO:0000313" key="2">
    <source>
        <dbReference type="EMBL" id="PHT55706.1"/>
    </source>
</evidence>
<proteinExistence type="predicted"/>
<reference evidence="3" key="2">
    <citation type="journal article" date="2017" name="J. Anim. Genet.">
        <title>Multiple reference genome sequences of hot pepper reveal the massive evolution of plant disease resistance genes by retroduplication.</title>
        <authorList>
            <person name="Kim S."/>
            <person name="Park J."/>
            <person name="Yeom S.-I."/>
            <person name="Kim Y.-M."/>
            <person name="Seo E."/>
            <person name="Kim K.-T."/>
            <person name="Kim M.-S."/>
            <person name="Lee J.M."/>
            <person name="Cheong K."/>
            <person name="Shin H.-S."/>
            <person name="Kim S.-B."/>
            <person name="Han K."/>
            <person name="Lee J."/>
            <person name="Park M."/>
            <person name="Lee H.-A."/>
            <person name="Lee H.-Y."/>
            <person name="Lee Y."/>
            <person name="Oh S."/>
            <person name="Lee J.H."/>
            <person name="Choi E."/>
            <person name="Choi E."/>
            <person name="Lee S.E."/>
            <person name="Jeon J."/>
            <person name="Kim H."/>
            <person name="Choi G."/>
            <person name="Song H."/>
            <person name="Lee J."/>
            <person name="Lee S.-C."/>
            <person name="Kwon J.-K."/>
            <person name="Lee H.-Y."/>
            <person name="Koo N."/>
            <person name="Hong Y."/>
            <person name="Kim R.W."/>
            <person name="Kang W.-H."/>
            <person name="Huh J.H."/>
            <person name="Kang B.-C."/>
            <person name="Yang T.-J."/>
            <person name="Lee Y.-H."/>
            <person name="Bennetzen J.L."/>
            <person name="Choi D."/>
        </authorList>
    </citation>
    <scope>NUCLEOTIDE SEQUENCE [LARGE SCALE GENOMIC DNA]</scope>
    <source>
        <strain evidence="3">cv. PBC81</strain>
    </source>
</reference>
<name>A0A2G2XDY6_CAPBA</name>
<feature type="compositionally biased region" description="Basic and acidic residues" evidence="1">
    <location>
        <begin position="319"/>
        <end position="335"/>
    </location>
</feature>
<organism evidence="2 3">
    <name type="scientific">Capsicum baccatum</name>
    <name type="common">Peruvian pepper</name>
    <dbReference type="NCBI Taxonomy" id="33114"/>
    <lineage>
        <taxon>Eukaryota</taxon>
        <taxon>Viridiplantae</taxon>
        <taxon>Streptophyta</taxon>
        <taxon>Embryophyta</taxon>
        <taxon>Tracheophyta</taxon>
        <taxon>Spermatophyta</taxon>
        <taxon>Magnoliopsida</taxon>
        <taxon>eudicotyledons</taxon>
        <taxon>Gunneridae</taxon>
        <taxon>Pentapetalae</taxon>
        <taxon>asterids</taxon>
        <taxon>lamiids</taxon>
        <taxon>Solanales</taxon>
        <taxon>Solanaceae</taxon>
        <taxon>Solanoideae</taxon>
        <taxon>Capsiceae</taxon>
        <taxon>Capsicum</taxon>
    </lineage>
</organism>
<dbReference type="EMBL" id="MLFT02000002">
    <property type="protein sequence ID" value="PHT55706.1"/>
    <property type="molecule type" value="Genomic_DNA"/>
</dbReference>
<protein>
    <recommendedName>
        <fullName evidence="4">Transposase MuDR plant domain-containing protein</fullName>
    </recommendedName>
</protein>
<dbReference type="AlphaFoldDB" id="A0A2G2XDY6"/>
<feature type="region of interest" description="Disordered" evidence="1">
    <location>
        <begin position="290"/>
        <end position="358"/>
    </location>
</feature>
<evidence type="ECO:0000313" key="3">
    <source>
        <dbReference type="Proteomes" id="UP000224567"/>
    </source>
</evidence>
<evidence type="ECO:0008006" key="4">
    <source>
        <dbReference type="Google" id="ProtNLM"/>
    </source>
</evidence>
<sequence length="426" mass="49061">MAITTRSGKVLETSAKGKQVVDEVVRFDICKTMKQPSDMNESFVADVHYEDTKALSIEKQPTVEPLSAVLLKVDHEDNEGYEELMSALTVIESYTPKKPDCELKNRPTTNTPFDEPPMLESQELPDYLKYVFLESRTILPERADDLSEQHVEALISALRRYKRAMGWTIDDIIGDSPEKRMSQLEKDRMTTEWVETPKYWKWRPFTKVKILIPLRRNSSYDEFVASVMQSGDLDCASSDMVISYLMHSRKKVNPTIINNDVRVLMYIMDANANDFSPILRINVVERSFEEPLNSSAPPPRRPTVDDDLIDDDLNDYENDGDHPINMEEYSVHMEDFSSDSQDDEEDHGTGSQPGHSFTDEINFYYGQTFDGKKELKILLDATATRLSFDYYMEKSCTKLIKVKCLSHSCGWLLWAEKYDTLQKKLS</sequence>
<keyword evidence="3" id="KW-1185">Reference proteome</keyword>
<dbReference type="Proteomes" id="UP000224567">
    <property type="component" value="Unassembled WGS sequence"/>
</dbReference>
<evidence type="ECO:0000256" key="1">
    <source>
        <dbReference type="SAM" id="MobiDB-lite"/>
    </source>
</evidence>
<feature type="compositionally biased region" description="Acidic residues" evidence="1">
    <location>
        <begin position="305"/>
        <end position="318"/>
    </location>
</feature>